<feature type="domain" description="CAAX prenyl protease 1 N-terminal" evidence="9">
    <location>
        <begin position="34"/>
        <end position="203"/>
    </location>
</feature>
<feature type="transmembrane region" description="Helical" evidence="7">
    <location>
        <begin position="286"/>
        <end position="308"/>
    </location>
</feature>
<keyword evidence="7" id="KW-0472">Membrane</keyword>
<organism evidence="10 11">
    <name type="scientific">Hyunsoonleella rubra</name>
    <dbReference type="NCBI Taxonomy" id="1737062"/>
    <lineage>
        <taxon>Bacteria</taxon>
        <taxon>Pseudomonadati</taxon>
        <taxon>Bacteroidota</taxon>
        <taxon>Flavobacteriia</taxon>
        <taxon>Flavobacteriales</taxon>
        <taxon>Flavobacteriaceae</taxon>
    </lineage>
</organism>
<feature type="transmembrane region" description="Helical" evidence="7">
    <location>
        <begin position="148"/>
        <end position="168"/>
    </location>
</feature>
<keyword evidence="7" id="KW-0812">Transmembrane</keyword>
<keyword evidence="1 6" id="KW-0645">Protease</keyword>
<protein>
    <submittedName>
        <fullName evidence="10">M48 family metallopeptidase</fullName>
    </submittedName>
</protein>
<keyword evidence="4 6" id="KW-0862">Zinc</keyword>
<evidence type="ECO:0000256" key="3">
    <source>
        <dbReference type="ARBA" id="ARBA00022801"/>
    </source>
</evidence>
<proteinExistence type="inferred from homology"/>
<evidence type="ECO:0000256" key="5">
    <source>
        <dbReference type="ARBA" id="ARBA00023049"/>
    </source>
</evidence>
<evidence type="ECO:0000259" key="9">
    <source>
        <dbReference type="Pfam" id="PF16491"/>
    </source>
</evidence>
<dbReference type="InterPro" id="IPR027057">
    <property type="entry name" value="CAXX_Prtase_1"/>
</dbReference>
<dbReference type="Pfam" id="PF16491">
    <property type="entry name" value="Peptidase_M48_N"/>
    <property type="match status" value="1"/>
</dbReference>
<keyword evidence="5 6" id="KW-0482">Metalloprotease</keyword>
<feature type="transmembrane region" description="Helical" evidence="7">
    <location>
        <begin position="328"/>
        <end position="349"/>
    </location>
</feature>
<comment type="cofactor">
    <cofactor evidence="6">
        <name>Zn(2+)</name>
        <dbReference type="ChEBI" id="CHEBI:29105"/>
    </cofactor>
    <text evidence="6">Binds 1 zinc ion per subunit.</text>
</comment>
<feature type="transmembrane region" description="Helical" evidence="7">
    <location>
        <begin position="60"/>
        <end position="80"/>
    </location>
</feature>
<evidence type="ECO:0000256" key="7">
    <source>
        <dbReference type="SAM" id="Phobius"/>
    </source>
</evidence>
<name>A0ABW5TEB6_9FLAO</name>
<dbReference type="CDD" id="cd07343">
    <property type="entry name" value="M48A_Zmpste24p_like"/>
    <property type="match status" value="1"/>
</dbReference>
<accession>A0ABW5TEB6</accession>
<evidence type="ECO:0000256" key="4">
    <source>
        <dbReference type="ARBA" id="ARBA00022833"/>
    </source>
</evidence>
<dbReference type="Proteomes" id="UP001597476">
    <property type="component" value="Unassembled WGS sequence"/>
</dbReference>
<feature type="transmembrane region" description="Helical" evidence="7">
    <location>
        <begin position="6"/>
        <end position="24"/>
    </location>
</feature>
<keyword evidence="2" id="KW-0479">Metal-binding</keyword>
<keyword evidence="11" id="KW-1185">Reference proteome</keyword>
<comment type="similarity">
    <text evidence="6">Belongs to the peptidase M48 family.</text>
</comment>
<dbReference type="Pfam" id="PF01435">
    <property type="entry name" value="Peptidase_M48"/>
    <property type="match status" value="1"/>
</dbReference>
<dbReference type="RefSeq" id="WP_380293154.1">
    <property type="nucleotide sequence ID" value="NZ_JBHULY010000034.1"/>
</dbReference>
<gene>
    <name evidence="10" type="ORF">ACFSR8_14190</name>
</gene>
<keyword evidence="7" id="KW-1133">Transmembrane helix</keyword>
<feature type="domain" description="Peptidase M48" evidence="8">
    <location>
        <begin position="206"/>
        <end position="410"/>
    </location>
</feature>
<feature type="transmembrane region" description="Helical" evidence="7">
    <location>
        <begin position="100"/>
        <end position="127"/>
    </location>
</feature>
<evidence type="ECO:0000256" key="2">
    <source>
        <dbReference type="ARBA" id="ARBA00022723"/>
    </source>
</evidence>
<evidence type="ECO:0000259" key="8">
    <source>
        <dbReference type="Pfam" id="PF01435"/>
    </source>
</evidence>
<dbReference type="InterPro" id="IPR001915">
    <property type="entry name" value="Peptidase_M48"/>
</dbReference>
<dbReference type="InterPro" id="IPR032456">
    <property type="entry name" value="Peptidase_M48_N"/>
</dbReference>
<dbReference type="Gene3D" id="3.30.2010.10">
    <property type="entry name" value="Metalloproteases ('zincins'), catalytic domain"/>
    <property type="match status" value="1"/>
</dbReference>
<sequence>MNSQSLFYIIIAIIILNFIVDKILDALNAKHFYDKLPEELQDVYDEEAYKKSQKYKATKYKFGLLTSSFSLLLTLGFLWFDGFEFIDNLARNFSDNPIIIALIFFGIILFGSDILTTPFSYYSTFVIEEKFGFNKTTKKTFVMDKIKGWLMMAVIGGGILALIIWFYQATGKHFWLYAWGLMAVFTLFMNMFYSKLIVPLFNKQTPLEEGTLRDKISAYAKTVGFKLDKIFVIDGSKRSTKANAYFSGFGSEKRVTLYDTLINDLDDEEIVAVLAHEVGHYKKKHIIFNLFASILLTGLTLYILSLFISNPLLSQALGVDIASFHIGLIAFALLYSPISEITGLIMNVFSRKFEYQADNYAKNTYKGDPLITSLKKLSKNSLSNLTPHPAYVFMHYSHPTLLERIKNLRKS</sequence>
<reference evidence="11" key="1">
    <citation type="journal article" date="2019" name="Int. J. Syst. Evol. Microbiol.">
        <title>The Global Catalogue of Microorganisms (GCM) 10K type strain sequencing project: providing services to taxonomists for standard genome sequencing and annotation.</title>
        <authorList>
            <consortium name="The Broad Institute Genomics Platform"/>
            <consortium name="The Broad Institute Genome Sequencing Center for Infectious Disease"/>
            <person name="Wu L."/>
            <person name="Ma J."/>
        </authorList>
    </citation>
    <scope>NUCLEOTIDE SEQUENCE [LARGE SCALE GENOMIC DNA]</scope>
    <source>
        <strain evidence="11">KCTC 42398</strain>
    </source>
</reference>
<evidence type="ECO:0000313" key="11">
    <source>
        <dbReference type="Proteomes" id="UP001597476"/>
    </source>
</evidence>
<evidence type="ECO:0000256" key="6">
    <source>
        <dbReference type="RuleBase" id="RU003983"/>
    </source>
</evidence>
<keyword evidence="3 6" id="KW-0378">Hydrolase</keyword>
<dbReference type="EMBL" id="JBHULY010000034">
    <property type="protein sequence ID" value="MFD2727369.1"/>
    <property type="molecule type" value="Genomic_DNA"/>
</dbReference>
<evidence type="ECO:0000256" key="1">
    <source>
        <dbReference type="ARBA" id="ARBA00022670"/>
    </source>
</evidence>
<feature type="transmembrane region" description="Helical" evidence="7">
    <location>
        <begin position="174"/>
        <end position="193"/>
    </location>
</feature>
<dbReference type="PANTHER" id="PTHR10120">
    <property type="entry name" value="CAAX PRENYL PROTEASE 1"/>
    <property type="match status" value="1"/>
</dbReference>
<comment type="caution">
    <text evidence="10">The sequence shown here is derived from an EMBL/GenBank/DDBJ whole genome shotgun (WGS) entry which is preliminary data.</text>
</comment>
<evidence type="ECO:0000313" key="10">
    <source>
        <dbReference type="EMBL" id="MFD2727369.1"/>
    </source>
</evidence>